<dbReference type="Pfam" id="PF10620">
    <property type="entry name" value="MdcG"/>
    <property type="match status" value="1"/>
</dbReference>
<keyword evidence="1 5" id="KW-0808">Transferase</keyword>
<organism evidence="5">
    <name type="scientific">Methylobacterium bullatum</name>
    <dbReference type="NCBI Taxonomy" id="570505"/>
    <lineage>
        <taxon>Bacteria</taxon>
        <taxon>Pseudomonadati</taxon>
        <taxon>Pseudomonadota</taxon>
        <taxon>Alphaproteobacteria</taxon>
        <taxon>Hyphomicrobiales</taxon>
        <taxon>Methylobacteriaceae</taxon>
        <taxon>Methylobacterium</taxon>
    </lineage>
</organism>
<evidence type="ECO:0000256" key="2">
    <source>
        <dbReference type="ARBA" id="ARBA00022695"/>
    </source>
</evidence>
<dbReference type="EMBL" id="LR743504">
    <property type="protein sequence ID" value="CAA2106722.1"/>
    <property type="molecule type" value="Genomic_DNA"/>
</dbReference>
<sequence>MTEDEASDLARHDLLRVDPESWARLLAGRPDLDGVPHLAEWARRGWPVITRRRDPGERTDHIAAGLPLPPSAGKRRIGLAVPVSAASRLAPVSLERARAAAPEGWRPVVDEVLALGREHRLVPHVFGSLLWQEQTGLPYLGAGSDLDLLWPVTGPIAPALLAGLAAIEADAPMRLDGEIVLPDGAGINWREWHGAEPGTAVLAKGMERLELRTVIIDRDGRTACMGAQA</sequence>
<dbReference type="GO" id="GO:0016779">
    <property type="term" value="F:nucleotidyltransferase activity"/>
    <property type="evidence" value="ECO:0007669"/>
    <property type="project" value="UniProtKB-KW"/>
</dbReference>
<keyword evidence="2 5" id="KW-0548">Nucleotidyltransferase</keyword>
<evidence type="ECO:0000256" key="1">
    <source>
        <dbReference type="ARBA" id="ARBA00022679"/>
    </source>
</evidence>
<protein>
    <submittedName>
        <fullName evidence="5">Phosphoribosyl-dephospho-CoA transferase</fullName>
        <ecNumber evidence="5">2.7.7.66</ecNumber>
    </submittedName>
</protein>
<dbReference type="AlphaFoldDB" id="A0A679J6G0"/>
<feature type="domain" description="Phosphoribosyl-dephospho-CoA transferase MdcG C-terminal" evidence="3">
    <location>
        <begin position="94"/>
        <end position="212"/>
    </location>
</feature>
<evidence type="ECO:0000313" key="5">
    <source>
        <dbReference type="EMBL" id="CAA2106722.1"/>
    </source>
</evidence>
<dbReference type="NCBIfam" id="TIGR03135">
    <property type="entry name" value="malonate_mdcG"/>
    <property type="match status" value="1"/>
</dbReference>
<accession>A0A679J6G0</accession>
<name>A0A679J6G0_9HYPH</name>
<gene>
    <name evidence="5" type="primary">mdcG</name>
    <name evidence="5" type="ORF">MBUL_03813</name>
</gene>
<feature type="domain" description="Phosphoribosyl-dephospho-CoA transferase MdcG N-terminal" evidence="4">
    <location>
        <begin position="11"/>
        <end position="90"/>
    </location>
</feature>
<dbReference type="Pfam" id="PF20866">
    <property type="entry name" value="MdcG_N"/>
    <property type="match status" value="1"/>
</dbReference>
<dbReference type="InterPro" id="IPR017557">
    <property type="entry name" value="Holo-ACP_synthase"/>
</dbReference>
<reference evidence="5" key="1">
    <citation type="submission" date="2019-12" db="EMBL/GenBank/DDBJ databases">
        <authorList>
            <person name="Cremers G."/>
        </authorList>
    </citation>
    <scope>NUCLEOTIDE SEQUENCE</scope>
    <source>
        <strain evidence="5">Mbul1</strain>
    </source>
</reference>
<dbReference type="EC" id="2.7.7.66" evidence="5"/>
<evidence type="ECO:0000259" key="3">
    <source>
        <dbReference type="Pfam" id="PF10620"/>
    </source>
</evidence>
<dbReference type="InterPro" id="IPR048903">
    <property type="entry name" value="MdcG_N"/>
</dbReference>
<proteinExistence type="predicted"/>
<dbReference type="InterPro" id="IPR049180">
    <property type="entry name" value="MdcG_C"/>
</dbReference>
<evidence type="ECO:0000259" key="4">
    <source>
        <dbReference type="Pfam" id="PF20866"/>
    </source>
</evidence>